<protein>
    <submittedName>
        <fullName evidence="2">Uncharacterized protein</fullName>
    </submittedName>
</protein>
<dbReference type="AlphaFoldDB" id="A0A5B7I5H2"/>
<evidence type="ECO:0000313" key="3">
    <source>
        <dbReference type="Proteomes" id="UP000324222"/>
    </source>
</evidence>
<keyword evidence="3" id="KW-1185">Reference proteome</keyword>
<name>A0A5B7I5H2_PORTR</name>
<sequence length="98" mass="11437">MRCGVRDVRSDRWRHQVRGGEGRRQQHNPHKKRSREKNFLSSFTSSQTTAAVKRRATLILPRALLETLGGTTPSTQRFYVRKDSTMKKHPPLTRETKH</sequence>
<proteinExistence type="predicted"/>
<feature type="region of interest" description="Disordered" evidence="1">
    <location>
        <begin position="1"/>
        <end position="38"/>
    </location>
</feature>
<feature type="compositionally biased region" description="Basic residues" evidence="1">
    <location>
        <begin position="25"/>
        <end position="35"/>
    </location>
</feature>
<dbReference type="Proteomes" id="UP000324222">
    <property type="component" value="Unassembled WGS sequence"/>
</dbReference>
<gene>
    <name evidence="2" type="ORF">E2C01_070523</name>
</gene>
<accession>A0A5B7I5H2</accession>
<feature type="compositionally biased region" description="Basic and acidic residues" evidence="1">
    <location>
        <begin position="80"/>
        <end position="98"/>
    </location>
</feature>
<evidence type="ECO:0000256" key="1">
    <source>
        <dbReference type="SAM" id="MobiDB-lite"/>
    </source>
</evidence>
<reference evidence="2 3" key="1">
    <citation type="submission" date="2019-05" db="EMBL/GenBank/DDBJ databases">
        <title>Another draft genome of Portunus trituberculatus and its Hox gene families provides insights of decapod evolution.</title>
        <authorList>
            <person name="Jeong J.-H."/>
            <person name="Song I."/>
            <person name="Kim S."/>
            <person name="Choi T."/>
            <person name="Kim D."/>
            <person name="Ryu S."/>
            <person name="Kim W."/>
        </authorList>
    </citation>
    <scope>NUCLEOTIDE SEQUENCE [LARGE SCALE GENOMIC DNA]</scope>
    <source>
        <tissue evidence="2">Muscle</tissue>
    </source>
</reference>
<feature type="compositionally biased region" description="Basic and acidic residues" evidence="1">
    <location>
        <begin position="1"/>
        <end position="24"/>
    </location>
</feature>
<evidence type="ECO:0000313" key="2">
    <source>
        <dbReference type="EMBL" id="MPC76118.1"/>
    </source>
</evidence>
<feature type="region of interest" description="Disordered" evidence="1">
    <location>
        <begin position="75"/>
        <end position="98"/>
    </location>
</feature>
<dbReference type="EMBL" id="VSRR010042635">
    <property type="protein sequence ID" value="MPC76118.1"/>
    <property type="molecule type" value="Genomic_DNA"/>
</dbReference>
<comment type="caution">
    <text evidence="2">The sequence shown here is derived from an EMBL/GenBank/DDBJ whole genome shotgun (WGS) entry which is preliminary data.</text>
</comment>
<organism evidence="2 3">
    <name type="scientific">Portunus trituberculatus</name>
    <name type="common">Swimming crab</name>
    <name type="synonym">Neptunus trituberculatus</name>
    <dbReference type="NCBI Taxonomy" id="210409"/>
    <lineage>
        <taxon>Eukaryota</taxon>
        <taxon>Metazoa</taxon>
        <taxon>Ecdysozoa</taxon>
        <taxon>Arthropoda</taxon>
        <taxon>Crustacea</taxon>
        <taxon>Multicrustacea</taxon>
        <taxon>Malacostraca</taxon>
        <taxon>Eumalacostraca</taxon>
        <taxon>Eucarida</taxon>
        <taxon>Decapoda</taxon>
        <taxon>Pleocyemata</taxon>
        <taxon>Brachyura</taxon>
        <taxon>Eubrachyura</taxon>
        <taxon>Portunoidea</taxon>
        <taxon>Portunidae</taxon>
        <taxon>Portuninae</taxon>
        <taxon>Portunus</taxon>
    </lineage>
</organism>